<keyword evidence="1" id="KW-0540">Nuclease</keyword>
<dbReference type="EC" id="3.1.-.-" evidence="3"/>
<dbReference type="PANTHER" id="PTHR33607:SF2">
    <property type="entry name" value="ENDONUCLEASE-1"/>
    <property type="match status" value="1"/>
</dbReference>
<dbReference type="PROSITE" id="PS51257">
    <property type="entry name" value="PROKAR_LIPOPROTEIN"/>
    <property type="match status" value="1"/>
</dbReference>
<dbReference type="GO" id="GO:0004518">
    <property type="term" value="F:nuclease activity"/>
    <property type="evidence" value="ECO:0007669"/>
    <property type="project" value="UniProtKB-KW"/>
</dbReference>
<organism evidence="3 4">
    <name type="scientific">Mycoplasmopsis bovigenitalium</name>
    <dbReference type="NCBI Taxonomy" id="2112"/>
    <lineage>
        <taxon>Bacteria</taxon>
        <taxon>Bacillati</taxon>
        <taxon>Mycoplasmatota</taxon>
        <taxon>Mycoplasmoidales</taxon>
        <taxon>Metamycoplasmataceae</taxon>
        <taxon>Mycoplasmopsis</taxon>
    </lineage>
</organism>
<dbReference type="Pfam" id="PF04231">
    <property type="entry name" value="Endonuclease_1"/>
    <property type="match status" value="1"/>
</dbReference>
<name>A0A449A8N2_9BACT</name>
<dbReference type="AlphaFoldDB" id="A0A449A8N2"/>
<dbReference type="Proteomes" id="UP000290942">
    <property type="component" value="Chromosome"/>
</dbReference>
<accession>A0A449A8N2</accession>
<evidence type="ECO:0000313" key="4">
    <source>
        <dbReference type="Proteomes" id="UP000290942"/>
    </source>
</evidence>
<dbReference type="EMBL" id="LR214970">
    <property type="protein sequence ID" value="VEU60617.1"/>
    <property type="molecule type" value="Genomic_DNA"/>
</dbReference>
<reference evidence="3 4" key="1">
    <citation type="submission" date="2019-01" db="EMBL/GenBank/DDBJ databases">
        <authorList>
            <consortium name="Pathogen Informatics"/>
        </authorList>
    </citation>
    <scope>NUCLEOTIDE SEQUENCE [LARGE SCALE GENOMIC DNA]</scope>
    <source>
        <strain evidence="3 4">NCTC10122</strain>
    </source>
</reference>
<dbReference type="RefSeq" id="WP_129687551.1">
    <property type="nucleotide sequence ID" value="NZ_LR214970.1"/>
</dbReference>
<protein>
    <submittedName>
        <fullName evidence="3">Extracellular ribonuclease</fullName>
        <ecNumber evidence="3">3.1.-.-</ecNumber>
    </submittedName>
</protein>
<evidence type="ECO:0000313" key="3">
    <source>
        <dbReference type="EMBL" id="VEU60617.1"/>
    </source>
</evidence>
<gene>
    <name evidence="3" type="primary">bsn_1</name>
    <name evidence="3" type="ORF">NCTC10122_00213</name>
</gene>
<dbReference type="SUPFAM" id="SSF54060">
    <property type="entry name" value="His-Me finger endonucleases"/>
    <property type="match status" value="1"/>
</dbReference>
<dbReference type="PANTHER" id="PTHR33607">
    <property type="entry name" value="ENDONUCLEASE-1"/>
    <property type="match status" value="1"/>
</dbReference>
<sequence length="406" mass="46583">MKKLLLPISSVTILSSLVSVSCSQSNSKMNEKAKLITLKAIAKEVRDDVNLVDFTSEKYIKINGSDINTEIRIKSINPEGDKIKVFYVVRDIHTNLISDIQSTILDMEYIQTKTKIEYKGKKLIYKKSDYYKPLNNLKGQELLNALIKLQAQKWSQHVQRGKEKGYSRYTELYDIYTKAFLDKYYEKDNTLLDIYSENPKGKDPYSFDFNNRHGKDLSGDEGKAVRGRKNQEGEMYNREHLVPQSWFAKDQDVRTDAHFVWPTDKYVNNARGNSSFGIAGKNAKVSLNGTKTSANVSEPIDEFKGDVARALMYFAITHNNKLVEGMLGDTYLGVFPFISKNYLDTYIAWNNKDVIDMFDIDRNNEIDKAYDNGLRNPFTDYPQLADLIWKNTNTPFVDHGILVGIE</sequence>
<dbReference type="GO" id="GO:0016787">
    <property type="term" value="F:hydrolase activity"/>
    <property type="evidence" value="ECO:0007669"/>
    <property type="project" value="UniProtKB-KW"/>
</dbReference>
<evidence type="ECO:0000256" key="2">
    <source>
        <dbReference type="ARBA" id="ARBA00022801"/>
    </source>
</evidence>
<proteinExistence type="predicted"/>
<evidence type="ECO:0000256" key="1">
    <source>
        <dbReference type="ARBA" id="ARBA00022722"/>
    </source>
</evidence>
<keyword evidence="2 3" id="KW-0378">Hydrolase</keyword>
<dbReference type="InterPro" id="IPR007346">
    <property type="entry name" value="Endonuclease-I"/>
</dbReference>
<dbReference type="InterPro" id="IPR044925">
    <property type="entry name" value="His-Me_finger_sf"/>
</dbReference>